<dbReference type="EMBL" id="MU004183">
    <property type="protein sequence ID" value="KAF2500027.1"/>
    <property type="molecule type" value="Genomic_DNA"/>
</dbReference>
<feature type="region of interest" description="Disordered" evidence="1">
    <location>
        <begin position="60"/>
        <end position="187"/>
    </location>
</feature>
<evidence type="ECO:0000256" key="1">
    <source>
        <dbReference type="SAM" id="MobiDB-lite"/>
    </source>
</evidence>
<feature type="region of interest" description="Disordered" evidence="1">
    <location>
        <begin position="224"/>
        <end position="243"/>
    </location>
</feature>
<gene>
    <name evidence="2" type="ORF">BU16DRAFT_601590</name>
</gene>
<name>A0A6A6R990_9PEZI</name>
<organism evidence="2 3">
    <name type="scientific">Lophium mytilinum</name>
    <dbReference type="NCBI Taxonomy" id="390894"/>
    <lineage>
        <taxon>Eukaryota</taxon>
        <taxon>Fungi</taxon>
        <taxon>Dikarya</taxon>
        <taxon>Ascomycota</taxon>
        <taxon>Pezizomycotina</taxon>
        <taxon>Dothideomycetes</taxon>
        <taxon>Pleosporomycetidae</taxon>
        <taxon>Mytilinidiales</taxon>
        <taxon>Mytilinidiaceae</taxon>
        <taxon>Lophium</taxon>
    </lineage>
</organism>
<feature type="compositionally biased region" description="Basic residues" evidence="1">
    <location>
        <begin position="111"/>
        <end position="130"/>
    </location>
</feature>
<feature type="compositionally biased region" description="Polar residues" evidence="1">
    <location>
        <begin position="1"/>
        <end position="18"/>
    </location>
</feature>
<feature type="compositionally biased region" description="Polar residues" evidence="1">
    <location>
        <begin position="61"/>
        <end position="89"/>
    </location>
</feature>
<evidence type="ECO:0000313" key="3">
    <source>
        <dbReference type="Proteomes" id="UP000799750"/>
    </source>
</evidence>
<accession>A0A6A6R990</accession>
<dbReference type="AlphaFoldDB" id="A0A6A6R990"/>
<keyword evidence="3" id="KW-1185">Reference proteome</keyword>
<reference evidence="2" key="1">
    <citation type="journal article" date="2020" name="Stud. Mycol.">
        <title>101 Dothideomycetes genomes: a test case for predicting lifestyles and emergence of pathogens.</title>
        <authorList>
            <person name="Haridas S."/>
            <person name="Albert R."/>
            <person name="Binder M."/>
            <person name="Bloem J."/>
            <person name="Labutti K."/>
            <person name="Salamov A."/>
            <person name="Andreopoulos B."/>
            <person name="Baker S."/>
            <person name="Barry K."/>
            <person name="Bills G."/>
            <person name="Bluhm B."/>
            <person name="Cannon C."/>
            <person name="Castanera R."/>
            <person name="Culley D."/>
            <person name="Daum C."/>
            <person name="Ezra D."/>
            <person name="Gonzalez J."/>
            <person name="Henrissat B."/>
            <person name="Kuo A."/>
            <person name="Liang C."/>
            <person name="Lipzen A."/>
            <person name="Lutzoni F."/>
            <person name="Magnuson J."/>
            <person name="Mondo S."/>
            <person name="Nolan M."/>
            <person name="Ohm R."/>
            <person name="Pangilinan J."/>
            <person name="Park H.-J."/>
            <person name="Ramirez L."/>
            <person name="Alfaro M."/>
            <person name="Sun H."/>
            <person name="Tritt A."/>
            <person name="Yoshinaga Y."/>
            <person name="Zwiers L.-H."/>
            <person name="Turgeon B."/>
            <person name="Goodwin S."/>
            <person name="Spatafora J."/>
            <person name="Crous P."/>
            <person name="Grigoriev I."/>
        </authorList>
    </citation>
    <scope>NUCLEOTIDE SEQUENCE</scope>
    <source>
        <strain evidence="2">CBS 269.34</strain>
    </source>
</reference>
<feature type="region of interest" description="Disordered" evidence="1">
    <location>
        <begin position="1"/>
        <end position="30"/>
    </location>
</feature>
<protein>
    <submittedName>
        <fullName evidence="2">Uncharacterized protein</fullName>
    </submittedName>
</protein>
<proteinExistence type="predicted"/>
<evidence type="ECO:0000313" key="2">
    <source>
        <dbReference type="EMBL" id="KAF2500027.1"/>
    </source>
</evidence>
<sequence>MLSISCRSFTQSVDTSQLGHPPQSSSLSELSPLTYKSYCPATQTPNSAGKQRIKHCRTPYKNFNEQKPPTYTSPFPTGSRTTTFRTPYLQQHYRPLPPTTTHPHLPNHERLRPHRRPPLRRPRPQPHHRQPKEILLLQNPQTQPASPTPHRHPLLPTLLPRLPEMRLGPRSPPAPRRPRRPAHARPHQARVLRRGAGVAEAAAAAPRVSEARLEVGVSGECVGAAERGGERGGKGVEGAGGVS</sequence>
<feature type="compositionally biased region" description="Low complexity" evidence="1">
    <location>
        <begin position="21"/>
        <end position="30"/>
    </location>
</feature>
<dbReference type="Proteomes" id="UP000799750">
    <property type="component" value="Unassembled WGS sequence"/>
</dbReference>
<feature type="compositionally biased region" description="Basic residues" evidence="1">
    <location>
        <begin position="176"/>
        <end position="187"/>
    </location>
</feature>